<evidence type="ECO:0000256" key="5">
    <source>
        <dbReference type="ARBA" id="ARBA00022989"/>
    </source>
</evidence>
<feature type="transmembrane region" description="Helical" evidence="7">
    <location>
        <begin position="274"/>
        <end position="291"/>
    </location>
</feature>
<keyword evidence="2" id="KW-0813">Transport</keyword>
<dbReference type="Gene3D" id="1.20.1250.20">
    <property type="entry name" value="MFS general substrate transporter like domains"/>
    <property type="match status" value="1"/>
</dbReference>
<protein>
    <submittedName>
        <fullName evidence="9">MFS transporter</fullName>
    </submittedName>
</protein>
<dbReference type="GO" id="GO:0022857">
    <property type="term" value="F:transmembrane transporter activity"/>
    <property type="evidence" value="ECO:0007669"/>
    <property type="project" value="InterPro"/>
</dbReference>
<feature type="transmembrane region" description="Helical" evidence="7">
    <location>
        <begin position="81"/>
        <end position="104"/>
    </location>
</feature>
<feature type="transmembrane region" description="Helical" evidence="7">
    <location>
        <begin position="215"/>
        <end position="233"/>
    </location>
</feature>
<reference evidence="9 10" key="1">
    <citation type="submission" date="2016-11" db="EMBL/GenBank/DDBJ databases">
        <title>Paenibacillus species isolates.</title>
        <authorList>
            <person name="Beno S.M."/>
        </authorList>
    </citation>
    <scope>NUCLEOTIDE SEQUENCE [LARGE SCALE GENOMIC DNA]</scope>
    <source>
        <strain evidence="9 10">FSL R5-0378</strain>
    </source>
</reference>
<dbReference type="PROSITE" id="PS50850">
    <property type="entry name" value="MFS"/>
    <property type="match status" value="1"/>
</dbReference>
<keyword evidence="6 7" id="KW-0472">Membrane</keyword>
<dbReference type="CDD" id="cd17324">
    <property type="entry name" value="MFS_NepI_like"/>
    <property type="match status" value="1"/>
</dbReference>
<proteinExistence type="predicted"/>
<sequence length="391" mass="41637">MNTNANAANRLPLAGLLALAMTGFLALLSEILPAGLLPQLSQGLGVSQSMAGQLTTFYAIGSVVGAVPIITATRNWGRRSLLLLTVCTFLVFNTITAISSIFILTLVARLFAGVAAGVVWGMLTGYARRMVPEKLKGRAVSIAMMGIPIALTFGLPLGTFLSSFIGWRSLFGVVSLVAAVLIGWILWKLPDFPGQSDKSSVSVWSVFRTPGVRSVLFVVLTWMTAHNILYTYISPLLASVGFNQIEFILLVYGIASIVSTFLIGRLIDRHLRPLVLGSLIAFILVTFLFGFSSNLPVGIYVAIILWGFVFGGAASLLQTAVAEAVDEQAVDIALSLSSTTWNFAIACGGAVGGILLNSAGVVSFPWVGFVLLILALLVAWNAKKYGFKSKR</sequence>
<evidence type="ECO:0000313" key="9">
    <source>
        <dbReference type="EMBL" id="OMF46943.1"/>
    </source>
</evidence>
<dbReference type="SUPFAM" id="SSF103473">
    <property type="entry name" value="MFS general substrate transporter"/>
    <property type="match status" value="1"/>
</dbReference>
<dbReference type="GO" id="GO:0005886">
    <property type="term" value="C:plasma membrane"/>
    <property type="evidence" value="ECO:0007669"/>
    <property type="project" value="UniProtKB-SubCell"/>
</dbReference>
<feature type="transmembrane region" description="Helical" evidence="7">
    <location>
        <begin position="110"/>
        <end position="127"/>
    </location>
</feature>
<feature type="transmembrane region" description="Helical" evidence="7">
    <location>
        <begin position="57"/>
        <end position="74"/>
    </location>
</feature>
<dbReference type="RefSeq" id="WP_076176479.1">
    <property type="nucleotide sequence ID" value="NZ_MRTP01000019.1"/>
</dbReference>
<gene>
    <name evidence="9" type="ORF">BK138_32510</name>
</gene>
<feature type="transmembrane region" description="Helical" evidence="7">
    <location>
        <begin position="167"/>
        <end position="187"/>
    </location>
</feature>
<dbReference type="Pfam" id="PF07690">
    <property type="entry name" value="MFS_1"/>
    <property type="match status" value="1"/>
</dbReference>
<dbReference type="InterPro" id="IPR036259">
    <property type="entry name" value="MFS_trans_sf"/>
</dbReference>
<dbReference type="InterPro" id="IPR020846">
    <property type="entry name" value="MFS_dom"/>
</dbReference>
<dbReference type="InterPro" id="IPR050189">
    <property type="entry name" value="MFS_Efflux_Transporters"/>
</dbReference>
<evidence type="ECO:0000256" key="4">
    <source>
        <dbReference type="ARBA" id="ARBA00022692"/>
    </source>
</evidence>
<accession>A0A1R1E543</accession>
<feature type="transmembrane region" description="Helical" evidence="7">
    <location>
        <begin position="245"/>
        <end position="267"/>
    </location>
</feature>
<feature type="transmembrane region" description="Helical" evidence="7">
    <location>
        <begin position="329"/>
        <end position="356"/>
    </location>
</feature>
<dbReference type="STRING" id="297318.BK138_32510"/>
<dbReference type="PANTHER" id="PTHR43124">
    <property type="entry name" value="PURINE EFFLUX PUMP PBUE"/>
    <property type="match status" value="1"/>
</dbReference>
<comment type="subcellular location">
    <subcellularLocation>
        <location evidence="1">Cell membrane</location>
        <topology evidence="1">Multi-pass membrane protein</topology>
    </subcellularLocation>
</comment>
<comment type="caution">
    <text evidence="9">The sequence shown here is derived from an EMBL/GenBank/DDBJ whole genome shotgun (WGS) entry which is preliminary data.</text>
</comment>
<dbReference type="AlphaFoldDB" id="A0A1R1E543"/>
<evidence type="ECO:0000256" key="7">
    <source>
        <dbReference type="SAM" id="Phobius"/>
    </source>
</evidence>
<dbReference type="EMBL" id="MRTP01000019">
    <property type="protein sequence ID" value="OMF46943.1"/>
    <property type="molecule type" value="Genomic_DNA"/>
</dbReference>
<feature type="domain" description="Major facilitator superfamily (MFS) profile" evidence="8">
    <location>
        <begin position="15"/>
        <end position="386"/>
    </location>
</feature>
<evidence type="ECO:0000256" key="3">
    <source>
        <dbReference type="ARBA" id="ARBA00022475"/>
    </source>
</evidence>
<evidence type="ECO:0000256" key="2">
    <source>
        <dbReference type="ARBA" id="ARBA00022448"/>
    </source>
</evidence>
<evidence type="ECO:0000259" key="8">
    <source>
        <dbReference type="PROSITE" id="PS50850"/>
    </source>
</evidence>
<feature type="transmembrane region" description="Helical" evidence="7">
    <location>
        <begin position="139"/>
        <end position="161"/>
    </location>
</feature>
<keyword evidence="3" id="KW-1003">Cell membrane</keyword>
<dbReference type="PANTHER" id="PTHR43124:SF3">
    <property type="entry name" value="CHLORAMPHENICOL EFFLUX PUMP RV0191"/>
    <property type="match status" value="1"/>
</dbReference>
<dbReference type="InterPro" id="IPR011701">
    <property type="entry name" value="MFS"/>
</dbReference>
<name>A0A1R1E543_9BACL</name>
<feature type="transmembrane region" description="Helical" evidence="7">
    <location>
        <begin position="297"/>
        <end position="317"/>
    </location>
</feature>
<evidence type="ECO:0000256" key="6">
    <source>
        <dbReference type="ARBA" id="ARBA00023136"/>
    </source>
</evidence>
<keyword evidence="4 7" id="KW-0812">Transmembrane</keyword>
<evidence type="ECO:0000313" key="10">
    <source>
        <dbReference type="Proteomes" id="UP000187172"/>
    </source>
</evidence>
<keyword evidence="5 7" id="KW-1133">Transmembrane helix</keyword>
<organism evidence="9 10">
    <name type="scientific">Paenibacillus rhizosphaerae</name>
    <dbReference type="NCBI Taxonomy" id="297318"/>
    <lineage>
        <taxon>Bacteria</taxon>
        <taxon>Bacillati</taxon>
        <taxon>Bacillota</taxon>
        <taxon>Bacilli</taxon>
        <taxon>Bacillales</taxon>
        <taxon>Paenibacillaceae</taxon>
        <taxon>Paenibacillus</taxon>
    </lineage>
</organism>
<dbReference type="Proteomes" id="UP000187172">
    <property type="component" value="Unassembled WGS sequence"/>
</dbReference>
<feature type="transmembrane region" description="Helical" evidence="7">
    <location>
        <begin position="362"/>
        <end position="382"/>
    </location>
</feature>
<evidence type="ECO:0000256" key="1">
    <source>
        <dbReference type="ARBA" id="ARBA00004651"/>
    </source>
</evidence>
<keyword evidence="10" id="KW-1185">Reference proteome</keyword>